<evidence type="ECO:0000313" key="2">
    <source>
        <dbReference type="EMBL" id="TDZ51680.1"/>
    </source>
</evidence>
<dbReference type="AlphaFoldDB" id="A0A4R8R8Q8"/>
<sequence length="152" mass="17056">MRSPRHADWNAWELDGGAERGRENVKSPVHYVPGATSSSGARRHAVFRTEYTTVTWREWLVSSSIRAEVKLEAVLLSTSSKARYVWARAQKSQLVFRCYSQSREIEPCAMTLCFVRLVLGLDTQARTMGDGTSEREGICMSASPVTTSSRPR</sequence>
<accession>A0A4R8R8Q8</accession>
<evidence type="ECO:0000256" key="1">
    <source>
        <dbReference type="SAM" id="MobiDB-lite"/>
    </source>
</evidence>
<feature type="region of interest" description="Disordered" evidence="1">
    <location>
        <begin position="130"/>
        <end position="152"/>
    </location>
</feature>
<reference evidence="2 3" key="1">
    <citation type="submission" date="2018-12" db="EMBL/GenBank/DDBJ databases">
        <title>Genome sequence and assembly of Colletotrichum trifolii.</title>
        <authorList>
            <person name="Gan P."/>
            <person name="Shirasu K."/>
        </authorList>
    </citation>
    <scope>NUCLEOTIDE SEQUENCE [LARGE SCALE GENOMIC DNA]</scope>
    <source>
        <strain evidence="2 3">543-2</strain>
    </source>
</reference>
<name>A0A4R8R8Q8_COLTR</name>
<dbReference type="Proteomes" id="UP000295703">
    <property type="component" value="Unassembled WGS sequence"/>
</dbReference>
<keyword evidence="3" id="KW-1185">Reference proteome</keyword>
<protein>
    <submittedName>
        <fullName evidence="2">Uncharacterized protein</fullName>
    </submittedName>
</protein>
<comment type="caution">
    <text evidence="2">The sequence shown here is derived from an EMBL/GenBank/DDBJ whole genome shotgun (WGS) entry which is preliminary data.</text>
</comment>
<dbReference type="EMBL" id="RYZW01000080">
    <property type="protein sequence ID" value="TDZ51680.1"/>
    <property type="molecule type" value="Genomic_DNA"/>
</dbReference>
<feature type="compositionally biased region" description="Polar residues" evidence="1">
    <location>
        <begin position="143"/>
        <end position="152"/>
    </location>
</feature>
<organism evidence="2 3">
    <name type="scientific">Colletotrichum trifolii</name>
    <dbReference type="NCBI Taxonomy" id="5466"/>
    <lineage>
        <taxon>Eukaryota</taxon>
        <taxon>Fungi</taxon>
        <taxon>Dikarya</taxon>
        <taxon>Ascomycota</taxon>
        <taxon>Pezizomycotina</taxon>
        <taxon>Sordariomycetes</taxon>
        <taxon>Hypocreomycetidae</taxon>
        <taxon>Glomerellales</taxon>
        <taxon>Glomerellaceae</taxon>
        <taxon>Colletotrichum</taxon>
        <taxon>Colletotrichum orbiculare species complex</taxon>
    </lineage>
</organism>
<gene>
    <name evidence="2" type="ORF">CTRI78_v007483</name>
</gene>
<evidence type="ECO:0000313" key="3">
    <source>
        <dbReference type="Proteomes" id="UP000295703"/>
    </source>
</evidence>
<proteinExistence type="predicted"/>